<dbReference type="GO" id="GO:0016491">
    <property type="term" value="F:oxidoreductase activity"/>
    <property type="evidence" value="ECO:0007669"/>
    <property type="project" value="UniProtKB-KW"/>
</dbReference>
<feature type="domain" description="AIG1-type G" evidence="6">
    <location>
        <begin position="478"/>
        <end position="598"/>
    </location>
</feature>
<organism evidence="7 8">
    <name type="scientific">Adineta ricciae</name>
    <name type="common">Rotifer</name>
    <dbReference type="NCBI Taxonomy" id="249248"/>
    <lineage>
        <taxon>Eukaryota</taxon>
        <taxon>Metazoa</taxon>
        <taxon>Spiralia</taxon>
        <taxon>Gnathifera</taxon>
        <taxon>Rotifera</taxon>
        <taxon>Eurotatoria</taxon>
        <taxon>Bdelloidea</taxon>
        <taxon>Adinetida</taxon>
        <taxon>Adinetidae</taxon>
        <taxon>Adineta</taxon>
    </lineage>
</organism>
<evidence type="ECO:0000256" key="3">
    <source>
        <dbReference type="ARBA" id="ARBA00023002"/>
    </source>
</evidence>
<name>A0A815ETY6_ADIRI</name>
<evidence type="ECO:0000313" key="7">
    <source>
        <dbReference type="EMBL" id="CAF1319948.1"/>
    </source>
</evidence>
<dbReference type="InterPro" id="IPR027417">
    <property type="entry name" value="P-loop_NTPase"/>
</dbReference>
<dbReference type="AlphaFoldDB" id="A0A815ETY6"/>
<protein>
    <recommendedName>
        <fullName evidence="6">AIG1-type G domain-containing protein</fullName>
    </recommendedName>
</protein>
<feature type="coiled-coil region" evidence="4">
    <location>
        <begin position="652"/>
        <end position="679"/>
    </location>
</feature>
<evidence type="ECO:0000259" key="6">
    <source>
        <dbReference type="Pfam" id="PF04548"/>
    </source>
</evidence>
<dbReference type="PANTHER" id="PTHR43157">
    <property type="entry name" value="PHOSPHATIDYLINOSITOL-GLYCAN BIOSYNTHESIS CLASS F PROTEIN-RELATED"/>
    <property type="match status" value="1"/>
</dbReference>
<evidence type="ECO:0000256" key="4">
    <source>
        <dbReference type="SAM" id="Coils"/>
    </source>
</evidence>
<dbReference type="SUPFAM" id="SSF51735">
    <property type="entry name" value="NAD(P)-binding Rossmann-fold domains"/>
    <property type="match status" value="1"/>
</dbReference>
<reference evidence="7" key="1">
    <citation type="submission" date="2021-02" db="EMBL/GenBank/DDBJ databases">
        <authorList>
            <person name="Nowell W R."/>
        </authorList>
    </citation>
    <scope>NUCLEOTIDE SEQUENCE</scope>
</reference>
<sequence>MTSLHKYRSILLVFGGTVLTGWLYNKYWVNRRYLSTNQLMNGKTILITGGNTGIGYETAKDLLKRNARVVIACRNLIKGREAIENLLKETNCSKTNLRLMECDLSSLNSVRKFAKLFNEEERHLDVLICNAGLGYSPQKQTEDGFDSVIQSNYLSHFLLTNLLLDKLKKSESARIINVSSDLHRLVKKPIDWSDAFTQRNSSGMMGSYPVSKLFQILSSYQFKKNLSDDEHVNVFCLTPGFVSTSIKDPLEEKIGSLLSLIYYPIMCISKWVFAKTAQCGAQTSIYCAVEPSLDRAKSLYFQNCAVCQSSPLSIDPESARKLWDLSCQAKKKEDAVQTAIESNIYVCCVICEFIITHLSLATERTRKKINKRSSSINTLKDVQIIAQDCSRKTGRNHENVLLIGRTRTGKSTIKNVLVDPRKIGTSSTLYAETRVAEFQSYIVEGAKADIDQSTDSINTENEGEQQRNEKTNTNLEFMKEEEAVTVLNIIDTPGLFEHGSASHKIKDNETILNTIETCINREITKFHLVCFCASFESGINNEDIKSLKLLINFLGEDVSKNSCLIITRCESKSEEDRKLLVNEINSDVHFKDIVSYFQKGIYFNGVLNRDNWSQGHKETLEHQFETICGYRTKLIKLFSTATDPYEIKNCDFTELRKLAESNEELLEEIERLKSEQNNNKFCTIS</sequence>
<feature type="transmembrane region" description="Helical" evidence="5">
    <location>
        <begin position="7"/>
        <end position="24"/>
    </location>
</feature>
<dbReference type="SUPFAM" id="SSF52540">
    <property type="entry name" value="P-loop containing nucleoside triphosphate hydrolases"/>
    <property type="match status" value="1"/>
</dbReference>
<dbReference type="Gene3D" id="3.40.50.720">
    <property type="entry name" value="NAD(P)-binding Rossmann-like Domain"/>
    <property type="match status" value="1"/>
</dbReference>
<keyword evidence="5" id="KW-1133">Transmembrane helix</keyword>
<evidence type="ECO:0000256" key="2">
    <source>
        <dbReference type="ARBA" id="ARBA00022741"/>
    </source>
</evidence>
<comment type="similarity">
    <text evidence="1">Belongs to the TRAFAC class TrmE-Era-EngA-EngB-Septin-like GTPase superfamily. AIG1/Toc34/Toc159-like paraseptin GTPase family. IAN subfamily.</text>
</comment>
<dbReference type="Proteomes" id="UP000663852">
    <property type="component" value="Unassembled WGS sequence"/>
</dbReference>
<keyword evidence="3" id="KW-0560">Oxidoreductase</keyword>
<keyword evidence="5" id="KW-0472">Membrane</keyword>
<dbReference type="PRINTS" id="PR00081">
    <property type="entry name" value="GDHRDH"/>
</dbReference>
<evidence type="ECO:0000256" key="5">
    <source>
        <dbReference type="SAM" id="Phobius"/>
    </source>
</evidence>
<gene>
    <name evidence="7" type="ORF">EDS130_LOCUS31611</name>
</gene>
<evidence type="ECO:0000256" key="1">
    <source>
        <dbReference type="ARBA" id="ARBA00008535"/>
    </source>
</evidence>
<dbReference type="InterPro" id="IPR036291">
    <property type="entry name" value="NAD(P)-bd_dom_sf"/>
</dbReference>
<proteinExistence type="inferred from homology"/>
<accession>A0A815ETY6</accession>
<evidence type="ECO:0000313" key="8">
    <source>
        <dbReference type="Proteomes" id="UP000663852"/>
    </source>
</evidence>
<dbReference type="InterPro" id="IPR002347">
    <property type="entry name" value="SDR_fam"/>
</dbReference>
<comment type="caution">
    <text evidence="7">The sequence shown here is derived from an EMBL/GenBank/DDBJ whole genome shotgun (WGS) entry which is preliminary data.</text>
</comment>
<dbReference type="PANTHER" id="PTHR43157:SF31">
    <property type="entry name" value="PHOSPHATIDYLINOSITOL-GLYCAN BIOSYNTHESIS CLASS F PROTEIN"/>
    <property type="match status" value="1"/>
</dbReference>
<dbReference type="Pfam" id="PF04548">
    <property type="entry name" value="AIG1"/>
    <property type="match status" value="1"/>
</dbReference>
<dbReference type="EMBL" id="CAJNOJ010000233">
    <property type="protein sequence ID" value="CAF1319948.1"/>
    <property type="molecule type" value="Genomic_DNA"/>
</dbReference>
<dbReference type="InterPro" id="IPR006703">
    <property type="entry name" value="G_AIG1"/>
</dbReference>
<dbReference type="Pfam" id="PF00106">
    <property type="entry name" value="adh_short"/>
    <property type="match status" value="1"/>
</dbReference>
<dbReference type="Gene3D" id="3.40.50.300">
    <property type="entry name" value="P-loop containing nucleotide triphosphate hydrolases"/>
    <property type="match status" value="1"/>
</dbReference>
<dbReference type="GO" id="GO:0005525">
    <property type="term" value="F:GTP binding"/>
    <property type="evidence" value="ECO:0007669"/>
    <property type="project" value="InterPro"/>
</dbReference>
<dbReference type="OrthoDB" id="191139at2759"/>
<keyword evidence="5" id="KW-0812">Transmembrane</keyword>
<keyword evidence="4" id="KW-0175">Coiled coil</keyword>
<keyword evidence="2" id="KW-0547">Nucleotide-binding</keyword>